<dbReference type="AlphaFoldDB" id="A0A6H9WSY7"/>
<keyword evidence="3" id="KW-1185">Reference proteome</keyword>
<accession>A0A6H9WSY7</accession>
<name>A0A6H9WSY7_9MICO</name>
<organism evidence="2 3">
    <name type="scientific">Pseudoclavibacter endophyticus</name>
    <dbReference type="NCBI Taxonomy" id="1778590"/>
    <lineage>
        <taxon>Bacteria</taxon>
        <taxon>Bacillati</taxon>
        <taxon>Actinomycetota</taxon>
        <taxon>Actinomycetes</taxon>
        <taxon>Micrococcales</taxon>
        <taxon>Microbacteriaceae</taxon>
        <taxon>Pseudoclavibacter</taxon>
    </lineage>
</organism>
<dbReference type="OrthoDB" id="3733714at2"/>
<comment type="caution">
    <text evidence="2">The sequence shown here is derived from an EMBL/GenBank/DDBJ whole genome shotgun (WGS) entry which is preliminary data.</text>
</comment>
<dbReference type="EMBL" id="WBJY01000001">
    <property type="protein sequence ID" value="KAB1650047.1"/>
    <property type="molecule type" value="Genomic_DNA"/>
</dbReference>
<proteinExistence type="predicted"/>
<dbReference type="Proteomes" id="UP000431744">
    <property type="component" value="Unassembled WGS sequence"/>
</dbReference>
<reference evidence="2 3" key="1">
    <citation type="submission" date="2019-09" db="EMBL/GenBank/DDBJ databases">
        <title>Phylogeny of genus Pseudoclavibacter and closely related genus.</title>
        <authorList>
            <person name="Li Y."/>
        </authorList>
    </citation>
    <scope>NUCLEOTIDE SEQUENCE [LARGE SCALE GENOMIC DNA]</scope>
    <source>
        <strain evidence="2 3">EGI 60007</strain>
    </source>
</reference>
<sequence length="167" mass="17326">MAPDVIAAIVAGILAIVGVLGIILPVLPGSITVLIGLLVWAIWGGSGWAWAAFAIGGVPVLIGMISGWVLAKRGLDKRKIPNWPVLVAAGAGIVGLFVIPLLGLPIGFIVGLVVAEYFRLGDWKQALDTSWVAMKSLGLGMLIELACAFFAFMVLAISILVHFATGA</sequence>
<keyword evidence="1" id="KW-1133">Transmembrane helix</keyword>
<evidence type="ECO:0000313" key="2">
    <source>
        <dbReference type="EMBL" id="KAB1650047.1"/>
    </source>
</evidence>
<dbReference type="RefSeq" id="WP_158028631.1">
    <property type="nucleotide sequence ID" value="NZ_BMHG01000001.1"/>
</dbReference>
<keyword evidence="1" id="KW-0472">Membrane</keyword>
<dbReference type="Pfam" id="PF04306">
    <property type="entry name" value="DUF456"/>
    <property type="match status" value="1"/>
</dbReference>
<feature type="transmembrane region" description="Helical" evidence="1">
    <location>
        <begin position="83"/>
        <end position="114"/>
    </location>
</feature>
<feature type="transmembrane region" description="Helical" evidence="1">
    <location>
        <begin position="48"/>
        <end position="71"/>
    </location>
</feature>
<dbReference type="InterPro" id="IPR007403">
    <property type="entry name" value="DUF456"/>
</dbReference>
<evidence type="ECO:0000256" key="1">
    <source>
        <dbReference type="SAM" id="Phobius"/>
    </source>
</evidence>
<keyword evidence="1" id="KW-0812">Transmembrane</keyword>
<evidence type="ECO:0000313" key="3">
    <source>
        <dbReference type="Proteomes" id="UP000431744"/>
    </source>
</evidence>
<protein>
    <submittedName>
        <fullName evidence="2">DUF456 domain-containing protein</fullName>
    </submittedName>
</protein>
<gene>
    <name evidence="2" type="ORF">F8O04_07495</name>
</gene>
<feature type="transmembrane region" description="Helical" evidence="1">
    <location>
        <begin position="137"/>
        <end position="164"/>
    </location>
</feature>
<feature type="transmembrane region" description="Helical" evidence="1">
    <location>
        <begin position="12"/>
        <end position="42"/>
    </location>
</feature>